<dbReference type="Proteomes" id="UP000298493">
    <property type="component" value="Unassembled WGS sequence"/>
</dbReference>
<keyword evidence="2" id="KW-1133">Transmembrane helix</keyword>
<reference evidence="3 4" key="1">
    <citation type="submission" date="2019-04" db="EMBL/GenBank/DDBJ databases">
        <title>High contiguity whole genome sequence and gene annotation resource for two Venturia nashicola isolates.</title>
        <authorList>
            <person name="Prokchorchik M."/>
            <person name="Won K."/>
            <person name="Lee Y."/>
            <person name="Choi E.D."/>
            <person name="Segonzac C."/>
            <person name="Sohn K.H."/>
        </authorList>
    </citation>
    <scope>NUCLEOTIDE SEQUENCE [LARGE SCALE GENOMIC DNA]</scope>
    <source>
        <strain evidence="3 4">PRI2</strain>
    </source>
</reference>
<keyword evidence="4" id="KW-1185">Reference proteome</keyword>
<keyword evidence="2" id="KW-0812">Transmembrane</keyword>
<evidence type="ECO:0000313" key="3">
    <source>
        <dbReference type="EMBL" id="TID12898.1"/>
    </source>
</evidence>
<feature type="coiled-coil region" evidence="1">
    <location>
        <begin position="449"/>
        <end position="476"/>
    </location>
</feature>
<keyword evidence="1" id="KW-0175">Coiled coil</keyword>
<feature type="coiled-coil region" evidence="1">
    <location>
        <begin position="220"/>
        <end position="311"/>
    </location>
</feature>
<gene>
    <name evidence="3" type="ORF">E6O75_ATG10082</name>
</gene>
<dbReference type="STRING" id="86259.A0A4Z1NR37"/>
<feature type="coiled-coil region" evidence="1">
    <location>
        <begin position="633"/>
        <end position="702"/>
    </location>
</feature>
<dbReference type="EMBL" id="SNSC02000031">
    <property type="protein sequence ID" value="TID12898.1"/>
    <property type="molecule type" value="Genomic_DNA"/>
</dbReference>
<protein>
    <submittedName>
        <fullName evidence="3">Uncharacterized protein</fullName>
    </submittedName>
</protein>
<feature type="coiled-coil region" evidence="1">
    <location>
        <begin position="344"/>
        <end position="417"/>
    </location>
</feature>
<keyword evidence="2" id="KW-0472">Membrane</keyword>
<dbReference type="AlphaFoldDB" id="A0A4Z1NR37"/>
<sequence length="799" mass="90092">MTDTGLTQGQRLFLVALLYCFVHYFEPTLLFDLLQPLLALYYACAALPKDCNTRALIDLIHLVFAATHTLKVLVYIDKAYWHDHQILLQPTVPLTELAKENLIVFRLVDSASICYIVFKILNLLFSEVSQPQDNTPTSNATVSAKTHTISISTQTNDWYTPVHEAPIHVLQASPQPKMDLKQEKSGHCISTSKGLLTQEQVDVILAHAKEEQDSNAEQQRSMLKRQFKQSEDRLQQWRSAHVESLHKMASLEKTIKEAAQKISDHKTLYHRQTMNSQKHFEKAACQAKRRAETAERQLSNVKDEFDDREQTIQSLRVLLREKRVSAKSQPFVYVAQDDKVDVEVESLRKQLKDTNSKNQALSHEIEIAKSAPSTRLTKTEEELAAVKASSAAIEAELDDKTKAYTELESRLNQELAEDVTITTLQNGFEAAEIESKRKDDDLNILQNGLEAAKIASKRKDDELNILQAQLKTTKEESEMKDSTINILQAQVHEKDTTIGIVLSESQIQDMTIHELQSKISIADARVQKLGISVSTSHQAAILAKDQEIHHLNTALATRNLGFNELAAQNADYATNYISIAAANEAWAIKEAGLQENFGVVEDSLRDVCSRKVSDRDDKMAEIKKELNDTRTGLTKTKRSRTEANDKLLKMEKEVDTLQEKSEQLQASADFNKCQFGTKVAEVENLTKEAESAEAIIANNTEALDDFEALVQVLGFRLGEVMPKWKNARKNGTEEAFCAEIQVADRFQFPIRFAALVALNMKFPEATVTVLVQGGKAATWWRGDNAHNPKAERCLLRRRW</sequence>
<evidence type="ECO:0000256" key="2">
    <source>
        <dbReference type="SAM" id="Phobius"/>
    </source>
</evidence>
<evidence type="ECO:0000313" key="4">
    <source>
        <dbReference type="Proteomes" id="UP000298493"/>
    </source>
</evidence>
<comment type="caution">
    <text evidence="3">The sequence shown here is derived from an EMBL/GenBank/DDBJ whole genome shotgun (WGS) entry which is preliminary data.</text>
</comment>
<evidence type="ECO:0000256" key="1">
    <source>
        <dbReference type="SAM" id="Coils"/>
    </source>
</evidence>
<feature type="transmembrane region" description="Helical" evidence="2">
    <location>
        <begin position="12"/>
        <end position="31"/>
    </location>
</feature>
<dbReference type="OrthoDB" id="10523659at2759"/>
<accession>A0A4Z1NR37</accession>
<organism evidence="3 4">
    <name type="scientific">Venturia nashicola</name>
    <dbReference type="NCBI Taxonomy" id="86259"/>
    <lineage>
        <taxon>Eukaryota</taxon>
        <taxon>Fungi</taxon>
        <taxon>Dikarya</taxon>
        <taxon>Ascomycota</taxon>
        <taxon>Pezizomycotina</taxon>
        <taxon>Dothideomycetes</taxon>
        <taxon>Pleosporomycetidae</taxon>
        <taxon>Venturiales</taxon>
        <taxon>Venturiaceae</taxon>
        <taxon>Venturia</taxon>
    </lineage>
</organism>
<name>A0A4Z1NR37_9PEZI</name>
<proteinExistence type="predicted"/>